<reference evidence="3 4" key="1">
    <citation type="submission" date="2016-02" db="EMBL/GenBank/DDBJ databases">
        <title>Draft genome sequence of Hydrogenophaga sp. LPB0072.</title>
        <authorList>
            <person name="Shin S.-K."/>
            <person name="Yi H."/>
        </authorList>
    </citation>
    <scope>NUCLEOTIDE SEQUENCE [LARGE SCALE GENOMIC DNA]</scope>
    <source>
        <strain evidence="3 4">LPB0072</strain>
    </source>
</reference>
<dbReference type="Gene3D" id="3.40.50.720">
    <property type="entry name" value="NAD(P)-binding Rossmann-like Domain"/>
    <property type="match status" value="1"/>
</dbReference>
<reference evidence="2 5" key="2">
    <citation type="submission" date="2016-10" db="EMBL/GenBank/DDBJ databases">
        <title>Hydorgenophaga sp. LPB0072 isolated from gastropod.</title>
        <authorList>
            <person name="Kim E."/>
            <person name="Yi H."/>
        </authorList>
    </citation>
    <scope>NUCLEOTIDE SEQUENCE [LARGE SCALE GENOMIC DNA]</scope>
    <source>
        <strain evidence="2 5">LPB0072</strain>
    </source>
</reference>
<evidence type="ECO:0000259" key="1">
    <source>
        <dbReference type="Pfam" id="PF03435"/>
    </source>
</evidence>
<gene>
    <name evidence="2" type="ORF">LPB072_21195</name>
    <name evidence="3" type="ORF">LPB72_12870</name>
</gene>
<dbReference type="PANTHER" id="PTHR12286:SF5">
    <property type="entry name" value="SACCHAROPINE DEHYDROGENASE-LIKE OXIDOREDUCTASE"/>
    <property type="match status" value="1"/>
</dbReference>
<feature type="domain" description="Saccharopine dehydrogenase NADP binding" evidence="1">
    <location>
        <begin position="8"/>
        <end position="135"/>
    </location>
</feature>
<dbReference type="Proteomes" id="UP000185680">
    <property type="component" value="Chromosome"/>
</dbReference>
<name>A0A167HLK2_9BURK</name>
<dbReference type="PANTHER" id="PTHR12286">
    <property type="entry name" value="SACCHAROPINE DEHYDROGENASE-LIKE OXIDOREDUCTASE"/>
    <property type="match status" value="1"/>
</dbReference>
<dbReference type="InterPro" id="IPR036291">
    <property type="entry name" value="NAD(P)-bd_dom_sf"/>
</dbReference>
<dbReference type="GO" id="GO:0009247">
    <property type="term" value="P:glycolipid biosynthetic process"/>
    <property type="evidence" value="ECO:0007669"/>
    <property type="project" value="TreeGrafter"/>
</dbReference>
<dbReference type="Proteomes" id="UP000185657">
    <property type="component" value="Unassembled WGS sequence"/>
</dbReference>
<evidence type="ECO:0000313" key="2">
    <source>
        <dbReference type="EMBL" id="AOW14959.1"/>
    </source>
</evidence>
<dbReference type="InterPro" id="IPR005097">
    <property type="entry name" value="Sacchrp_dh_NADP-bd"/>
</dbReference>
<sequence>MQKTFDLIVFGATGFTGRLVAEYLHKTYGVDQTVKWAMAGRSEAKLKRVRDELGIGPDLPLLVADASDTTALKSLVAQTRVVITTVGPYQMVGNELVLACAEAGTDYVDLCGEPGWMAQKIPQLQPIAAASGARIVFSCGFDSIPFDLGVLFLQTEAQQRLGKPLTRVHGRVKVIKGGPSGGTAASLLATMEAVGRDKSLIKILGNPFALVPGFKGPRQPNDHIAEWDELANSWTSPFVMAPINTKNVHRTHALLGHPWGTDFIYSERMLTGKGEKGELRAKKAARNDKLQNILLAIGPTRALIRRFVLPKPGEGPTLEQREKGHYEVLFVGKTADGRVLKATVKGDRDPGYASTCKLISEAALCLANEDALPKAAGGVWTPGAAMGLPLLERLQDRAGLSFAIEAD</sequence>
<dbReference type="OrthoDB" id="4420885at2"/>
<dbReference type="KEGG" id="hyl:LPB072_21195"/>
<dbReference type="EMBL" id="LVWD01000016">
    <property type="protein sequence ID" value="OAD41411.1"/>
    <property type="molecule type" value="Genomic_DNA"/>
</dbReference>
<protein>
    <submittedName>
        <fullName evidence="2">Saccharopine dehydrogenase</fullName>
    </submittedName>
</protein>
<organism evidence="2 5">
    <name type="scientific">Hydrogenophaga crassostreae</name>
    <dbReference type="NCBI Taxonomy" id="1763535"/>
    <lineage>
        <taxon>Bacteria</taxon>
        <taxon>Pseudomonadati</taxon>
        <taxon>Pseudomonadota</taxon>
        <taxon>Betaproteobacteria</taxon>
        <taxon>Burkholderiales</taxon>
        <taxon>Comamonadaceae</taxon>
        <taxon>Hydrogenophaga</taxon>
    </lineage>
</organism>
<dbReference type="Pfam" id="PF03435">
    <property type="entry name" value="Sacchrp_dh_NADP"/>
    <property type="match status" value="1"/>
</dbReference>
<evidence type="ECO:0000313" key="5">
    <source>
        <dbReference type="Proteomes" id="UP000185680"/>
    </source>
</evidence>
<evidence type="ECO:0000313" key="3">
    <source>
        <dbReference type="EMBL" id="OAD41411.1"/>
    </source>
</evidence>
<proteinExistence type="predicted"/>
<accession>A0A167HLK2</accession>
<dbReference type="InterPro" id="IPR051276">
    <property type="entry name" value="Saccharopine_DH-like_oxidrdct"/>
</dbReference>
<dbReference type="EMBL" id="CP017476">
    <property type="protein sequence ID" value="AOW14959.1"/>
    <property type="molecule type" value="Genomic_DNA"/>
</dbReference>
<dbReference type="GO" id="GO:0005886">
    <property type="term" value="C:plasma membrane"/>
    <property type="evidence" value="ECO:0007669"/>
    <property type="project" value="TreeGrafter"/>
</dbReference>
<dbReference type="RefSeq" id="WP_066091305.1">
    <property type="nucleotide sequence ID" value="NZ_CP017476.1"/>
</dbReference>
<dbReference type="SUPFAM" id="SSF51735">
    <property type="entry name" value="NAD(P)-binding Rossmann-fold domains"/>
    <property type="match status" value="1"/>
</dbReference>
<keyword evidence="4" id="KW-1185">Reference proteome</keyword>
<dbReference type="AlphaFoldDB" id="A0A167HLK2"/>
<dbReference type="STRING" id="1763535.LPB072_21195"/>
<evidence type="ECO:0000313" key="4">
    <source>
        <dbReference type="Proteomes" id="UP000185657"/>
    </source>
</evidence>